<dbReference type="PANTHER" id="PTHR30572">
    <property type="entry name" value="MEMBRANE COMPONENT OF TRANSPORTER-RELATED"/>
    <property type="match status" value="1"/>
</dbReference>
<keyword evidence="10" id="KW-1185">Reference proteome</keyword>
<evidence type="ECO:0000259" key="8">
    <source>
        <dbReference type="Pfam" id="PF12704"/>
    </source>
</evidence>
<evidence type="ECO:0000259" key="7">
    <source>
        <dbReference type="Pfam" id="PF02687"/>
    </source>
</evidence>
<protein>
    <submittedName>
        <fullName evidence="9">FtsX-like permease family protein</fullName>
    </submittedName>
</protein>
<dbReference type="PANTHER" id="PTHR30572:SF9">
    <property type="entry name" value="ABC TRANSPORTER PERMEASE PROTEIN"/>
    <property type="match status" value="1"/>
</dbReference>
<evidence type="ECO:0000256" key="4">
    <source>
        <dbReference type="ARBA" id="ARBA00022989"/>
    </source>
</evidence>
<feature type="domain" description="ABC3 transporter permease C-terminal" evidence="7">
    <location>
        <begin position="320"/>
        <end position="453"/>
    </location>
</feature>
<feature type="transmembrane region" description="Helical" evidence="6">
    <location>
        <begin position="436"/>
        <end position="459"/>
    </location>
</feature>
<evidence type="ECO:0000256" key="2">
    <source>
        <dbReference type="ARBA" id="ARBA00022475"/>
    </source>
</evidence>
<dbReference type="PROSITE" id="PS51257">
    <property type="entry name" value="PROKAR_LIPOPROTEIN"/>
    <property type="match status" value="1"/>
</dbReference>
<feature type="transmembrane region" description="Helical" evidence="6">
    <location>
        <begin position="362"/>
        <end position="387"/>
    </location>
</feature>
<dbReference type="InterPro" id="IPR003838">
    <property type="entry name" value="ABC3_permease_C"/>
</dbReference>
<dbReference type="Proteomes" id="UP001519921">
    <property type="component" value="Unassembled WGS sequence"/>
</dbReference>
<sequence length="472" mass="52114">MYILKNSIKNLTRNKGRNFLLGIITIAILSCTAISVIINTASNQIIQDYKNKFGSEVFIQQNEKKMQEKMQKGDMSGLSDGISNDIKEKLADSEYLKETVFSSSFIGYNDKIKALDQDEAEKRNKENGNAVGMNVIGGSGRSENAKTGYLNILGGLNKAGREEFNNSTRKITDGKMPEKDGEAMISEDFAKLNNLKVGDKLSIKNPDDPDNFEALELTVSGIYYDGAKSDNMGIKHPILNRRNEIITTYDTLKTYNNKVKKDKDLINIDAQYFLKNPDLLEDFNKEAHKKGLNDLFDVQTDSTTYNNIVKPIEGLKKVSNIFMFLVLGFGGSILILISILGIRERKYEIGVLRAMGMKKGKVALGLIFETLFMIGISLIVGIGIGSLSAQPISNMLLQGQLDAQKEGASTMMTIAMGATNSAPPIDKLDVYLSSEAILGIALIALLLGIISVSIGILYINRYEPRKILTERN</sequence>
<feature type="transmembrane region" description="Helical" evidence="6">
    <location>
        <begin position="321"/>
        <end position="342"/>
    </location>
</feature>
<comment type="subcellular location">
    <subcellularLocation>
        <location evidence="1">Cell membrane</location>
        <topology evidence="1">Multi-pass membrane protein</topology>
    </subcellularLocation>
</comment>
<comment type="caution">
    <text evidence="9">The sequence shown here is derived from an EMBL/GenBank/DDBJ whole genome shotgun (WGS) entry which is preliminary data.</text>
</comment>
<gene>
    <name evidence="9" type="ORF">KYD98_12925</name>
</gene>
<reference evidence="9 10" key="1">
    <citation type="submission" date="2021-07" db="EMBL/GenBank/DDBJ databases">
        <title>Clostridium weizhouense sp. nov., an anaerobic bacterium isolated from activated sludge of Petroleum wastewater.</title>
        <authorList>
            <person name="Li Q."/>
        </authorList>
    </citation>
    <scope>NUCLEOTIDE SEQUENCE [LARGE SCALE GENOMIC DNA]</scope>
    <source>
        <strain evidence="9 10">YB-6</strain>
    </source>
</reference>
<name>A0ABS7ATX6_9CLOT</name>
<evidence type="ECO:0000313" key="10">
    <source>
        <dbReference type="Proteomes" id="UP001519921"/>
    </source>
</evidence>
<keyword evidence="5 6" id="KW-0472">Membrane</keyword>
<keyword evidence="2" id="KW-1003">Cell membrane</keyword>
<organism evidence="9 10">
    <name type="scientific">Clostridium weizhouense</name>
    <dbReference type="NCBI Taxonomy" id="2859781"/>
    <lineage>
        <taxon>Bacteria</taxon>
        <taxon>Bacillati</taxon>
        <taxon>Bacillota</taxon>
        <taxon>Clostridia</taxon>
        <taxon>Eubacteriales</taxon>
        <taxon>Clostridiaceae</taxon>
        <taxon>Clostridium</taxon>
    </lineage>
</organism>
<evidence type="ECO:0000256" key="6">
    <source>
        <dbReference type="SAM" id="Phobius"/>
    </source>
</evidence>
<dbReference type="InterPro" id="IPR025857">
    <property type="entry name" value="MacB_PCD"/>
</dbReference>
<dbReference type="Pfam" id="PF12704">
    <property type="entry name" value="MacB_PCD"/>
    <property type="match status" value="1"/>
</dbReference>
<dbReference type="Pfam" id="PF02687">
    <property type="entry name" value="FtsX"/>
    <property type="match status" value="1"/>
</dbReference>
<feature type="transmembrane region" description="Helical" evidence="6">
    <location>
        <begin position="20"/>
        <end position="38"/>
    </location>
</feature>
<evidence type="ECO:0000256" key="5">
    <source>
        <dbReference type="ARBA" id="ARBA00023136"/>
    </source>
</evidence>
<evidence type="ECO:0000256" key="3">
    <source>
        <dbReference type="ARBA" id="ARBA00022692"/>
    </source>
</evidence>
<dbReference type="RefSeq" id="WP_219780464.1">
    <property type="nucleotide sequence ID" value="NZ_JAHXPT010000010.1"/>
</dbReference>
<feature type="domain" description="MacB-like periplasmic core" evidence="8">
    <location>
        <begin position="23"/>
        <end position="253"/>
    </location>
</feature>
<evidence type="ECO:0000256" key="1">
    <source>
        <dbReference type="ARBA" id="ARBA00004651"/>
    </source>
</evidence>
<proteinExistence type="predicted"/>
<accession>A0ABS7ATX6</accession>
<dbReference type="EMBL" id="JAHXPT010000010">
    <property type="protein sequence ID" value="MBW6411000.1"/>
    <property type="molecule type" value="Genomic_DNA"/>
</dbReference>
<evidence type="ECO:0000313" key="9">
    <source>
        <dbReference type="EMBL" id="MBW6411000.1"/>
    </source>
</evidence>
<dbReference type="InterPro" id="IPR050250">
    <property type="entry name" value="Macrolide_Exporter_MacB"/>
</dbReference>
<keyword evidence="3 6" id="KW-0812">Transmembrane</keyword>
<keyword evidence="4 6" id="KW-1133">Transmembrane helix</keyword>